<dbReference type="EMBL" id="CP054621">
    <property type="protein sequence ID" value="QKS54320.1"/>
    <property type="molecule type" value="Genomic_DNA"/>
</dbReference>
<dbReference type="SUPFAM" id="SSF56349">
    <property type="entry name" value="DNA breaking-rejoining enzymes"/>
    <property type="match status" value="1"/>
</dbReference>
<keyword evidence="3 5" id="KW-0238">DNA-binding</keyword>
<dbReference type="PANTHER" id="PTHR30349:SF41">
    <property type="entry name" value="INTEGRASE_RECOMBINASE PROTEIN MJ0367-RELATED"/>
    <property type="match status" value="1"/>
</dbReference>
<dbReference type="GO" id="GO:0003677">
    <property type="term" value="F:DNA binding"/>
    <property type="evidence" value="ECO:0007669"/>
    <property type="project" value="UniProtKB-UniRule"/>
</dbReference>
<dbReference type="OrthoDB" id="4020134at2"/>
<evidence type="ECO:0000259" key="7">
    <source>
        <dbReference type="PROSITE" id="PS51900"/>
    </source>
</evidence>
<gene>
    <name evidence="8" type="ORF">HUE56_28110</name>
</gene>
<dbReference type="PANTHER" id="PTHR30349">
    <property type="entry name" value="PHAGE INTEGRASE-RELATED"/>
    <property type="match status" value="1"/>
</dbReference>
<dbReference type="Gene3D" id="1.10.443.10">
    <property type="entry name" value="Intergrase catalytic core"/>
    <property type="match status" value="1"/>
</dbReference>
<dbReference type="Gene3D" id="1.10.150.130">
    <property type="match status" value="1"/>
</dbReference>
<dbReference type="InterPro" id="IPR010998">
    <property type="entry name" value="Integrase_recombinase_N"/>
</dbReference>
<dbReference type="Pfam" id="PF02899">
    <property type="entry name" value="Phage_int_SAM_1"/>
    <property type="match status" value="1"/>
</dbReference>
<organism evidence="8 9">
    <name type="scientific">Azospirillum oryzae</name>
    <dbReference type="NCBI Taxonomy" id="286727"/>
    <lineage>
        <taxon>Bacteria</taxon>
        <taxon>Pseudomonadati</taxon>
        <taxon>Pseudomonadota</taxon>
        <taxon>Alphaproteobacteria</taxon>
        <taxon>Rhodospirillales</taxon>
        <taxon>Azospirillaceae</taxon>
        <taxon>Azospirillum</taxon>
    </lineage>
</organism>
<evidence type="ECO:0000256" key="2">
    <source>
        <dbReference type="ARBA" id="ARBA00022908"/>
    </source>
</evidence>
<dbReference type="InterPro" id="IPR004107">
    <property type="entry name" value="Integrase_SAM-like_N"/>
</dbReference>
<dbReference type="KEGG" id="aoz:HUE56_28110"/>
<dbReference type="PROSITE" id="PS51898">
    <property type="entry name" value="TYR_RECOMBINASE"/>
    <property type="match status" value="1"/>
</dbReference>
<keyword evidence="9" id="KW-1185">Reference proteome</keyword>
<evidence type="ECO:0000259" key="6">
    <source>
        <dbReference type="PROSITE" id="PS51898"/>
    </source>
</evidence>
<keyword evidence="8" id="KW-0614">Plasmid</keyword>
<feature type="domain" description="Tyr recombinase" evidence="6">
    <location>
        <begin position="189"/>
        <end position="481"/>
    </location>
</feature>
<protein>
    <submittedName>
        <fullName evidence="8">Site-specific integrase</fullName>
    </submittedName>
</protein>
<feature type="domain" description="Core-binding (CB)" evidence="7">
    <location>
        <begin position="61"/>
        <end position="142"/>
    </location>
</feature>
<dbReference type="GO" id="GO:0015074">
    <property type="term" value="P:DNA integration"/>
    <property type="evidence" value="ECO:0007669"/>
    <property type="project" value="UniProtKB-KW"/>
</dbReference>
<evidence type="ECO:0000256" key="3">
    <source>
        <dbReference type="ARBA" id="ARBA00023125"/>
    </source>
</evidence>
<dbReference type="InterPro" id="IPR013762">
    <property type="entry name" value="Integrase-like_cat_sf"/>
</dbReference>
<reference evidence="8 9" key="1">
    <citation type="submission" date="2020-06" db="EMBL/GenBank/DDBJ databases">
        <title>Complete genome of Azosprillum oryzae KACC14407.</title>
        <authorList>
            <person name="Kim M."/>
            <person name="Park Y.-J."/>
            <person name="Shin J.-H."/>
        </authorList>
    </citation>
    <scope>NUCLEOTIDE SEQUENCE [LARGE SCALE GENOMIC DNA]</scope>
    <source>
        <strain evidence="8 9">KACC 14407</strain>
        <plasmid evidence="8 9">unnamed6</plasmid>
    </source>
</reference>
<accession>A0A6N1ARV5</accession>
<proteinExistence type="inferred from homology"/>
<evidence type="ECO:0000313" key="9">
    <source>
        <dbReference type="Proteomes" id="UP000509702"/>
    </source>
</evidence>
<dbReference type="RefSeq" id="WP_149201492.1">
    <property type="nucleotide sequence ID" value="NZ_BSOV01000011.1"/>
</dbReference>
<evidence type="ECO:0000313" key="8">
    <source>
        <dbReference type="EMBL" id="QKS54320.1"/>
    </source>
</evidence>
<dbReference type="Proteomes" id="UP000509702">
    <property type="component" value="Plasmid unnamed6"/>
</dbReference>
<evidence type="ECO:0000256" key="1">
    <source>
        <dbReference type="ARBA" id="ARBA00008857"/>
    </source>
</evidence>
<dbReference type="InterPro" id="IPR011010">
    <property type="entry name" value="DNA_brk_join_enz"/>
</dbReference>
<dbReference type="GO" id="GO:0006310">
    <property type="term" value="P:DNA recombination"/>
    <property type="evidence" value="ECO:0007669"/>
    <property type="project" value="UniProtKB-KW"/>
</dbReference>
<name>A0A6N1ARV5_9PROT</name>
<evidence type="ECO:0000256" key="4">
    <source>
        <dbReference type="ARBA" id="ARBA00023172"/>
    </source>
</evidence>
<keyword evidence="2" id="KW-0229">DNA integration</keyword>
<dbReference type="PROSITE" id="PS51900">
    <property type="entry name" value="CB"/>
    <property type="match status" value="1"/>
</dbReference>
<evidence type="ECO:0000256" key="5">
    <source>
        <dbReference type="PROSITE-ProRule" id="PRU01248"/>
    </source>
</evidence>
<keyword evidence="4" id="KW-0233">DNA recombination</keyword>
<dbReference type="InterPro" id="IPR044068">
    <property type="entry name" value="CB"/>
</dbReference>
<dbReference type="SUPFAM" id="SSF47823">
    <property type="entry name" value="lambda integrase-like, N-terminal domain"/>
    <property type="match status" value="1"/>
</dbReference>
<dbReference type="AlphaFoldDB" id="A0A6N1ARV5"/>
<dbReference type="InterPro" id="IPR002104">
    <property type="entry name" value="Integrase_catalytic"/>
</dbReference>
<dbReference type="InterPro" id="IPR050090">
    <property type="entry name" value="Tyrosine_recombinase_XerCD"/>
</dbReference>
<geneLocation type="plasmid" evidence="8 9">
    <name>unnamed6</name>
</geneLocation>
<sequence length="500" mass="56681">MELFFTDLGSLRRSGPDTSLTGVALPPLPPAALQALENLSVPDGMPFFLDAAGRYDRVLNKFFRDLSADGCRSPRTWRAYARDLHLFARFLDERCGGTPLLRASKDDLRSYYRARRLGLAAVTERSWNRAIAALDRFYRWALSEDLIAALPFDYRYATANIPGHDGSTTVRSNQFLERVGPSEEVKCITLDDYLRFRDIGLLGRLPDGRPDPSFRGRNALRNAAFAELLVTTGLRLTEATRILKAELPDPAADTTANVKTFRMQLAHLTAKRAKGRLVHIPRRVLRDFVLPYIQEDRDNAVAKAVQAGHYRRLDNLLLVTRWTAIHCRLAGHATKKLDYAAIGPEDRAKLFSIGDDGFPSEPGLLWCTEQGLPTEPENFEAVFIRACERCARFGFDIRVTPHTLRHTFAVYMLSELIRASLGSVVDLRQQRRDLDEGAYRRIVFDPLDRLRRLLGHRSLTSTYIYLTYIEEAQELVDQAVDQWSARLGSPDDLLNDEETL</sequence>
<comment type="similarity">
    <text evidence="1">Belongs to the 'phage' integrase family.</text>
</comment>